<dbReference type="EC" id="5.3.1.27" evidence="3"/>
<keyword evidence="3" id="KW-0413">Isomerase</keyword>
<evidence type="ECO:0000313" key="3">
    <source>
        <dbReference type="EMBL" id="MFD1124562.1"/>
    </source>
</evidence>
<sequence>MEPIKQVTSELTGLTNHLTIDAHLISELTTTKHVFVYGAGRSGLALQMFAMRLAQMDKPAIVVGQITAPPIHEEDLLLVASGSGQTMQTKHFVETAKAVGAKTILLSTKADSPIADLTDQTIVLGGKAKYADQKSSQQPLGAAFEQLVFLYLEAVVLDLMSAWHLDETDLAKHHANLE</sequence>
<dbReference type="Proteomes" id="UP001597156">
    <property type="component" value="Unassembled WGS sequence"/>
</dbReference>
<dbReference type="SUPFAM" id="SSF53697">
    <property type="entry name" value="SIS domain"/>
    <property type="match status" value="1"/>
</dbReference>
<reference evidence="4" key="1">
    <citation type="journal article" date="2019" name="Int. J. Syst. Evol. Microbiol.">
        <title>The Global Catalogue of Microorganisms (GCM) 10K type strain sequencing project: providing services to taxonomists for standard genome sequencing and annotation.</title>
        <authorList>
            <consortium name="The Broad Institute Genomics Platform"/>
            <consortium name="The Broad Institute Genome Sequencing Center for Infectious Disease"/>
            <person name="Wu L."/>
            <person name="Ma J."/>
        </authorList>
    </citation>
    <scope>NUCLEOTIDE SEQUENCE [LARGE SCALE GENOMIC DNA]</scope>
    <source>
        <strain evidence="4">CCUG 71848</strain>
    </source>
</reference>
<dbReference type="EMBL" id="JBHTLH010000010">
    <property type="protein sequence ID" value="MFD1124562.1"/>
    <property type="molecule type" value="Genomic_DNA"/>
</dbReference>
<dbReference type="InterPro" id="IPR046348">
    <property type="entry name" value="SIS_dom_sf"/>
</dbReference>
<protein>
    <submittedName>
        <fullName evidence="3">6-phospho-3-hexuloisomerase</fullName>
        <ecNumber evidence="3">5.3.1.27</ecNumber>
    </submittedName>
</protein>
<evidence type="ECO:0000313" key="4">
    <source>
        <dbReference type="Proteomes" id="UP001597156"/>
    </source>
</evidence>
<dbReference type="PANTHER" id="PTHR43443">
    <property type="entry name" value="3-HEXULOSE-6-PHOSPHATE ISOMERASE"/>
    <property type="match status" value="1"/>
</dbReference>
<organism evidence="3 4">
    <name type="scientific">Lentilactobacillus raoultii</name>
    <dbReference type="NCBI Taxonomy" id="1987503"/>
    <lineage>
        <taxon>Bacteria</taxon>
        <taxon>Bacillati</taxon>
        <taxon>Bacillota</taxon>
        <taxon>Bacilli</taxon>
        <taxon>Lactobacillales</taxon>
        <taxon>Lactobacillaceae</taxon>
        <taxon>Lentilactobacillus</taxon>
    </lineage>
</organism>
<evidence type="ECO:0000256" key="1">
    <source>
        <dbReference type="ARBA" id="ARBA00009235"/>
    </source>
</evidence>
<dbReference type="GO" id="GO:0043800">
    <property type="term" value="F:6-phospho-3-hexuloisomerase activity"/>
    <property type="evidence" value="ECO:0007669"/>
    <property type="project" value="UniProtKB-EC"/>
</dbReference>
<dbReference type="Pfam" id="PF01380">
    <property type="entry name" value="SIS"/>
    <property type="match status" value="1"/>
</dbReference>
<gene>
    <name evidence="3" type="primary">hxlB</name>
    <name evidence="3" type="ORF">ACFQ22_04200</name>
</gene>
<dbReference type="PROSITE" id="PS51464">
    <property type="entry name" value="SIS"/>
    <property type="match status" value="1"/>
</dbReference>
<comment type="caution">
    <text evidence="3">The sequence shown here is derived from an EMBL/GenBank/DDBJ whole genome shotgun (WGS) entry which is preliminary data.</text>
</comment>
<accession>A0ABW3PML9</accession>
<feature type="domain" description="SIS" evidence="2">
    <location>
        <begin position="24"/>
        <end position="165"/>
    </location>
</feature>
<dbReference type="InterPro" id="IPR017552">
    <property type="entry name" value="PHI/rmpB"/>
</dbReference>
<dbReference type="Gene3D" id="3.40.50.10490">
    <property type="entry name" value="Glucose-6-phosphate isomerase like protein, domain 1"/>
    <property type="match status" value="1"/>
</dbReference>
<name>A0ABW3PML9_9LACO</name>
<evidence type="ECO:0000259" key="2">
    <source>
        <dbReference type="PROSITE" id="PS51464"/>
    </source>
</evidence>
<dbReference type="InterPro" id="IPR001347">
    <property type="entry name" value="SIS_dom"/>
</dbReference>
<dbReference type="RefSeq" id="WP_121979490.1">
    <property type="nucleotide sequence ID" value="NZ_JBHTLH010000010.1"/>
</dbReference>
<dbReference type="PANTHER" id="PTHR43443:SF1">
    <property type="entry name" value="3-HEXULOSE-6-PHOSPHATE ISOMERASE"/>
    <property type="match status" value="1"/>
</dbReference>
<keyword evidence="4" id="KW-1185">Reference proteome</keyword>
<comment type="similarity">
    <text evidence="1">Belongs to the SIS family. PHI subfamily.</text>
</comment>
<dbReference type="NCBIfam" id="TIGR03127">
    <property type="entry name" value="RuMP_HxlB"/>
    <property type="match status" value="1"/>
</dbReference>
<proteinExistence type="inferred from homology"/>